<reference evidence="2" key="2">
    <citation type="submission" date="2020-10" db="EMBL/GenBank/DDBJ databases">
        <title>High-Quality Genome Resource of Clonostachys rosea strain S41 by Oxford Nanopore Long-Read Sequencing.</title>
        <authorList>
            <person name="Wang H."/>
        </authorList>
    </citation>
    <scope>NUCLEOTIDE SEQUENCE</scope>
    <source>
        <strain evidence="2">S41</strain>
    </source>
</reference>
<dbReference type="Proteomes" id="UP000616885">
    <property type="component" value="Unassembled WGS sequence"/>
</dbReference>
<accession>A0A0B7KB24</accession>
<proteinExistence type="predicted"/>
<protein>
    <submittedName>
        <fullName evidence="1">Uncharacterized protein</fullName>
    </submittedName>
</protein>
<evidence type="ECO:0000313" key="2">
    <source>
        <dbReference type="EMBL" id="KAF9748661.1"/>
    </source>
</evidence>
<evidence type="ECO:0000313" key="1">
    <source>
        <dbReference type="EMBL" id="CEO54264.1"/>
    </source>
</evidence>
<organism evidence="1">
    <name type="scientific">Bionectria ochroleuca</name>
    <name type="common">Gliocladium roseum</name>
    <dbReference type="NCBI Taxonomy" id="29856"/>
    <lineage>
        <taxon>Eukaryota</taxon>
        <taxon>Fungi</taxon>
        <taxon>Dikarya</taxon>
        <taxon>Ascomycota</taxon>
        <taxon>Pezizomycotina</taxon>
        <taxon>Sordariomycetes</taxon>
        <taxon>Hypocreomycetidae</taxon>
        <taxon>Hypocreales</taxon>
        <taxon>Bionectriaceae</taxon>
        <taxon>Clonostachys</taxon>
    </lineage>
</organism>
<sequence>MTPKWNSGASPDAKTTRDSVAFARDAPLRNLELGLDSSDIIRLTGMSLPFTFHRAVTPKLMMRQMLRTRE</sequence>
<dbReference type="EMBL" id="JADCTT010000008">
    <property type="protein sequence ID" value="KAF9748661.1"/>
    <property type="molecule type" value="Genomic_DNA"/>
</dbReference>
<name>A0A0B7KB24_BIOOC</name>
<reference evidence="1" key="1">
    <citation type="submission" date="2015-01" db="EMBL/GenBank/DDBJ databases">
        <authorList>
            <person name="Durling Mikael"/>
        </authorList>
    </citation>
    <scope>NUCLEOTIDE SEQUENCE</scope>
</reference>
<gene>
    <name evidence="1" type="ORF">BN869_000010322_1</name>
    <name evidence="2" type="ORF">IM811_016456</name>
</gene>
<dbReference type="AlphaFoldDB" id="A0A0B7KB24"/>
<dbReference type="EMBL" id="CDPU01000041">
    <property type="protein sequence ID" value="CEO54264.1"/>
    <property type="molecule type" value="Genomic_DNA"/>
</dbReference>